<reference evidence="3" key="2">
    <citation type="submission" date="2021-04" db="EMBL/GenBank/DDBJ databases">
        <title>Isolation and genomic analysis of the ibuprofen-degrading bacterium Sphingomonas strain MPO218.</title>
        <authorList>
            <person name="Aulestia M."/>
            <person name="Flores A."/>
            <person name="Mangas E.L."/>
            <person name="Perez-Pulido A.J."/>
            <person name="Santero E."/>
            <person name="Camacho E.M."/>
        </authorList>
    </citation>
    <scope>NUCLEOTIDE SEQUENCE</scope>
    <source>
        <strain evidence="3">MPO218</strain>
    </source>
</reference>
<evidence type="ECO:0000313" key="3">
    <source>
        <dbReference type="EMBL" id="QTH22967.1"/>
    </source>
</evidence>
<dbReference type="GO" id="GO:0046872">
    <property type="term" value="F:metal ion binding"/>
    <property type="evidence" value="ECO:0007669"/>
    <property type="project" value="InterPro"/>
</dbReference>
<accession>A0A975D4X0</accession>
<dbReference type="AlphaFoldDB" id="A0A975D4X0"/>
<keyword evidence="1" id="KW-0665">Pyrimidine biosynthesis</keyword>
<dbReference type="InterPro" id="IPR032466">
    <property type="entry name" value="Metal_Hydrolase"/>
</dbReference>
<feature type="domain" description="Amidohydrolase-related" evidence="2">
    <location>
        <begin position="141"/>
        <end position="407"/>
    </location>
</feature>
<sequence>MTGALAIVDARLVDPAAGTITRGNLLIRDRRIAATGAFDLPPDAETIDAGGAHVAPGLVDLGIFAIDMPAFTAGGITRAVLMPDQSPPLDHAALVQRAAAAGKPDVWVHPLAAATKGLDGRELAEIGLMKAGGACAVATGRGWIADSGVMLRVLSYARSLGLTVVSHAEDGGVTIGAVATEGEYATRMGLPAAPAIAEAMAVARDLMLAEQTGARLHFRQLSTARAFDLVRDAKLRGVPVTCGISPAHLLLSDIAVGGFRTFARLSPPLRSEDDRQAALAALADGTIDLICSSHDPQGPEAKRLPFADAEPGMAGAETLLTLSLTLVRDGVVTLPRLIDLLSAAPATLLGLPGGSLAVGAEADLVLFDPDMPWRIDSDHMASRAGNTPFDGLPVQGKVIQTIKGGVLLR</sequence>
<dbReference type="SUPFAM" id="SSF51556">
    <property type="entry name" value="Metallo-dependent hydrolases"/>
    <property type="match status" value="1"/>
</dbReference>
<proteinExistence type="predicted"/>
<dbReference type="GO" id="GO:0004151">
    <property type="term" value="F:dihydroorotase activity"/>
    <property type="evidence" value="ECO:0007669"/>
    <property type="project" value="UniProtKB-EC"/>
</dbReference>
<protein>
    <submittedName>
        <fullName evidence="3">Dihydroorotase</fullName>
        <ecNumber evidence="3">3.5.2.3</ecNumber>
    </submittedName>
</protein>
<dbReference type="PANTHER" id="PTHR43668:SF2">
    <property type="entry name" value="ALLANTOINASE"/>
    <property type="match status" value="1"/>
</dbReference>
<dbReference type="Proteomes" id="UP000664914">
    <property type="component" value="Chromosome"/>
</dbReference>
<dbReference type="PANTHER" id="PTHR43668">
    <property type="entry name" value="ALLANTOINASE"/>
    <property type="match status" value="1"/>
</dbReference>
<dbReference type="Gene3D" id="2.30.40.10">
    <property type="entry name" value="Urease, subunit C, domain 1"/>
    <property type="match status" value="1"/>
</dbReference>
<dbReference type="EMBL" id="CP059319">
    <property type="protein sequence ID" value="QTH22967.1"/>
    <property type="molecule type" value="Genomic_DNA"/>
</dbReference>
<dbReference type="EC" id="3.5.2.3" evidence="3"/>
<evidence type="ECO:0000259" key="2">
    <source>
        <dbReference type="Pfam" id="PF01979"/>
    </source>
</evidence>
<dbReference type="GO" id="GO:0006145">
    <property type="term" value="P:purine nucleobase catabolic process"/>
    <property type="evidence" value="ECO:0007669"/>
    <property type="project" value="TreeGrafter"/>
</dbReference>
<dbReference type="NCBIfam" id="TIGR00857">
    <property type="entry name" value="pyrC_multi"/>
    <property type="match status" value="1"/>
</dbReference>
<dbReference type="SUPFAM" id="SSF51338">
    <property type="entry name" value="Composite domain of metallo-dependent hydrolases"/>
    <property type="match status" value="1"/>
</dbReference>
<dbReference type="InterPro" id="IPR004722">
    <property type="entry name" value="DHOase"/>
</dbReference>
<organism evidence="3 4">
    <name type="scientific">Rhizorhabdus wittichii</name>
    <dbReference type="NCBI Taxonomy" id="160791"/>
    <lineage>
        <taxon>Bacteria</taxon>
        <taxon>Pseudomonadati</taxon>
        <taxon>Pseudomonadota</taxon>
        <taxon>Alphaproteobacteria</taxon>
        <taxon>Sphingomonadales</taxon>
        <taxon>Sphingomonadaceae</taxon>
        <taxon>Rhizorhabdus</taxon>
    </lineage>
</organism>
<keyword evidence="3" id="KW-0378">Hydrolase</keyword>
<evidence type="ECO:0000313" key="4">
    <source>
        <dbReference type="Proteomes" id="UP000664914"/>
    </source>
</evidence>
<gene>
    <name evidence="3" type="primary">pyrC</name>
    <name evidence="3" type="ORF">HRJ34_05475</name>
</gene>
<dbReference type="GO" id="GO:0005737">
    <property type="term" value="C:cytoplasm"/>
    <property type="evidence" value="ECO:0007669"/>
    <property type="project" value="TreeGrafter"/>
</dbReference>
<reference evidence="3" key="1">
    <citation type="submission" date="2020-07" db="EMBL/GenBank/DDBJ databases">
        <authorList>
            <person name="Camacho E."/>
        </authorList>
    </citation>
    <scope>NUCLEOTIDE SEQUENCE</scope>
    <source>
        <strain evidence="3">MPO218</strain>
    </source>
</reference>
<dbReference type="GO" id="GO:0006221">
    <property type="term" value="P:pyrimidine nucleotide biosynthetic process"/>
    <property type="evidence" value="ECO:0007669"/>
    <property type="project" value="UniProtKB-KW"/>
</dbReference>
<dbReference type="GO" id="GO:0004038">
    <property type="term" value="F:allantoinase activity"/>
    <property type="evidence" value="ECO:0007669"/>
    <property type="project" value="TreeGrafter"/>
</dbReference>
<dbReference type="RefSeq" id="WP_208633531.1">
    <property type="nucleotide sequence ID" value="NZ_CP059319.1"/>
</dbReference>
<dbReference type="Gene3D" id="3.20.20.140">
    <property type="entry name" value="Metal-dependent hydrolases"/>
    <property type="match status" value="1"/>
</dbReference>
<dbReference type="InterPro" id="IPR006680">
    <property type="entry name" value="Amidohydro-rel"/>
</dbReference>
<name>A0A975D4X0_9SPHN</name>
<evidence type="ECO:0000256" key="1">
    <source>
        <dbReference type="ARBA" id="ARBA00022975"/>
    </source>
</evidence>
<dbReference type="InterPro" id="IPR011059">
    <property type="entry name" value="Metal-dep_hydrolase_composite"/>
</dbReference>
<dbReference type="InterPro" id="IPR050138">
    <property type="entry name" value="DHOase/Allantoinase_Hydrolase"/>
</dbReference>
<dbReference type="Pfam" id="PF01979">
    <property type="entry name" value="Amidohydro_1"/>
    <property type="match status" value="1"/>
</dbReference>
<dbReference type="CDD" id="cd01317">
    <property type="entry name" value="DHOase_IIa"/>
    <property type="match status" value="1"/>
</dbReference>